<dbReference type="Pfam" id="PF00196">
    <property type="entry name" value="GerE"/>
    <property type="match status" value="1"/>
</dbReference>
<dbReference type="EMBL" id="JAVRFD010000020">
    <property type="protein sequence ID" value="MDT0547516.1"/>
    <property type="molecule type" value="Genomic_DNA"/>
</dbReference>
<keyword evidence="6" id="KW-1185">Reference proteome</keyword>
<dbReference type="Proteomes" id="UP001180754">
    <property type="component" value="Unassembled WGS sequence"/>
</dbReference>
<dbReference type="InterPro" id="IPR000792">
    <property type="entry name" value="Tscrpt_reg_LuxR_C"/>
</dbReference>
<evidence type="ECO:0000256" key="3">
    <source>
        <dbReference type="ARBA" id="ARBA00023163"/>
    </source>
</evidence>
<accession>A0ABU2XNN6</accession>
<dbReference type="RefSeq" id="WP_311728036.1">
    <property type="nucleotide sequence ID" value="NZ_JAVRFD010000020.1"/>
</dbReference>
<evidence type="ECO:0000256" key="2">
    <source>
        <dbReference type="ARBA" id="ARBA00023125"/>
    </source>
</evidence>
<keyword evidence="3" id="KW-0804">Transcription</keyword>
<sequence>MMSLTGIHGKSWDAVLAAITLLSQRELEVFGLLGEGASNRTISSVLAISERTAKAHVAQILAKLDVESRLQAGIVAFAWEVVTHNGDARALPSWRSVPRCGPAAVVRP</sequence>
<evidence type="ECO:0000313" key="6">
    <source>
        <dbReference type="Proteomes" id="UP001180754"/>
    </source>
</evidence>
<name>A0ABU2XNN6_9ACTN</name>
<gene>
    <name evidence="5" type="ORF">RND15_33170</name>
</gene>
<dbReference type="SMART" id="SM00421">
    <property type="entry name" value="HTH_LUXR"/>
    <property type="match status" value="1"/>
</dbReference>
<dbReference type="PRINTS" id="PR00038">
    <property type="entry name" value="HTHLUXR"/>
</dbReference>
<feature type="domain" description="HTH luxR-type" evidence="4">
    <location>
        <begin position="15"/>
        <end position="80"/>
    </location>
</feature>
<dbReference type="PANTHER" id="PTHR44688:SF16">
    <property type="entry name" value="DNA-BINDING TRANSCRIPTIONAL ACTIVATOR DEVR_DOSR"/>
    <property type="match status" value="1"/>
</dbReference>
<dbReference type="CDD" id="cd06170">
    <property type="entry name" value="LuxR_C_like"/>
    <property type="match status" value="1"/>
</dbReference>
<reference evidence="5" key="1">
    <citation type="submission" date="2024-05" db="EMBL/GenBank/DDBJ databases">
        <title>30 novel species of actinomycetes from the DSMZ collection.</title>
        <authorList>
            <person name="Nouioui I."/>
        </authorList>
    </citation>
    <scope>NUCLEOTIDE SEQUENCE</scope>
    <source>
        <strain evidence="5">DSM 41529</strain>
    </source>
</reference>
<evidence type="ECO:0000259" key="4">
    <source>
        <dbReference type="PROSITE" id="PS50043"/>
    </source>
</evidence>
<dbReference type="PANTHER" id="PTHR44688">
    <property type="entry name" value="DNA-BINDING TRANSCRIPTIONAL ACTIVATOR DEVR_DOSR"/>
    <property type="match status" value="1"/>
</dbReference>
<protein>
    <submittedName>
        <fullName evidence="5">Helix-turn-helix transcriptional regulator</fullName>
    </submittedName>
</protein>
<dbReference type="SUPFAM" id="SSF46894">
    <property type="entry name" value="C-terminal effector domain of the bipartite response regulators"/>
    <property type="match status" value="1"/>
</dbReference>
<evidence type="ECO:0000256" key="1">
    <source>
        <dbReference type="ARBA" id="ARBA00023015"/>
    </source>
</evidence>
<evidence type="ECO:0000313" key="5">
    <source>
        <dbReference type="EMBL" id="MDT0547516.1"/>
    </source>
</evidence>
<dbReference type="InterPro" id="IPR016032">
    <property type="entry name" value="Sig_transdc_resp-reg_C-effctor"/>
</dbReference>
<keyword evidence="2" id="KW-0238">DNA-binding</keyword>
<organism evidence="5 6">
    <name type="scientific">Streptomyces lonegramiae</name>
    <dbReference type="NCBI Taxonomy" id="3075524"/>
    <lineage>
        <taxon>Bacteria</taxon>
        <taxon>Bacillati</taxon>
        <taxon>Actinomycetota</taxon>
        <taxon>Actinomycetes</taxon>
        <taxon>Kitasatosporales</taxon>
        <taxon>Streptomycetaceae</taxon>
        <taxon>Streptomyces</taxon>
    </lineage>
</organism>
<comment type="caution">
    <text evidence="5">The sequence shown here is derived from an EMBL/GenBank/DDBJ whole genome shotgun (WGS) entry which is preliminary data.</text>
</comment>
<dbReference type="InterPro" id="IPR036388">
    <property type="entry name" value="WH-like_DNA-bd_sf"/>
</dbReference>
<proteinExistence type="predicted"/>
<keyword evidence="1" id="KW-0805">Transcription regulation</keyword>
<dbReference type="Gene3D" id="1.10.10.10">
    <property type="entry name" value="Winged helix-like DNA-binding domain superfamily/Winged helix DNA-binding domain"/>
    <property type="match status" value="1"/>
</dbReference>
<dbReference type="PROSITE" id="PS50043">
    <property type="entry name" value="HTH_LUXR_2"/>
    <property type="match status" value="1"/>
</dbReference>